<name>A0AAW2HXT8_9NEOP</name>
<protein>
    <submittedName>
        <fullName evidence="2">Uncharacterized protein</fullName>
    </submittedName>
</protein>
<evidence type="ECO:0000313" key="2">
    <source>
        <dbReference type="EMBL" id="KAL0274740.1"/>
    </source>
</evidence>
<evidence type="ECO:0000256" key="1">
    <source>
        <dbReference type="SAM" id="MobiDB-lite"/>
    </source>
</evidence>
<reference evidence="2" key="1">
    <citation type="journal article" date="2024" name="Gigascience">
        <title>Chromosome-level genome of the poultry shaft louse Menopon gallinae provides insight into the host-switching and adaptive evolution of parasitic lice.</title>
        <authorList>
            <person name="Xu Y."/>
            <person name="Ma L."/>
            <person name="Liu S."/>
            <person name="Liang Y."/>
            <person name="Liu Q."/>
            <person name="He Z."/>
            <person name="Tian L."/>
            <person name="Duan Y."/>
            <person name="Cai W."/>
            <person name="Li H."/>
            <person name="Song F."/>
        </authorList>
    </citation>
    <scope>NUCLEOTIDE SEQUENCE</scope>
    <source>
        <strain evidence="2">Cailab_2023a</strain>
    </source>
</reference>
<comment type="caution">
    <text evidence="2">The sequence shown here is derived from an EMBL/GenBank/DDBJ whole genome shotgun (WGS) entry which is preliminary data.</text>
</comment>
<dbReference type="EMBL" id="JARGDH010000002">
    <property type="protein sequence ID" value="KAL0274740.1"/>
    <property type="molecule type" value="Genomic_DNA"/>
</dbReference>
<sequence>MSNSAVCCIVRYGYLSINTRRHYFLEDYLEDGRCSPPARTVGASLPRTRTSSSSSDGRNRQSSAEWTSTINHPPSAMAPEINQPPSAGRLGSVELRNKKYRTFLRFRQRY</sequence>
<accession>A0AAW2HXT8</accession>
<organism evidence="2">
    <name type="scientific">Menopon gallinae</name>
    <name type="common">poultry shaft louse</name>
    <dbReference type="NCBI Taxonomy" id="328185"/>
    <lineage>
        <taxon>Eukaryota</taxon>
        <taxon>Metazoa</taxon>
        <taxon>Ecdysozoa</taxon>
        <taxon>Arthropoda</taxon>
        <taxon>Hexapoda</taxon>
        <taxon>Insecta</taxon>
        <taxon>Pterygota</taxon>
        <taxon>Neoptera</taxon>
        <taxon>Paraneoptera</taxon>
        <taxon>Psocodea</taxon>
        <taxon>Troctomorpha</taxon>
        <taxon>Phthiraptera</taxon>
        <taxon>Amblycera</taxon>
        <taxon>Menoponidae</taxon>
        <taxon>Menopon</taxon>
    </lineage>
</organism>
<feature type="compositionally biased region" description="Low complexity" evidence="1">
    <location>
        <begin position="44"/>
        <end position="63"/>
    </location>
</feature>
<proteinExistence type="predicted"/>
<gene>
    <name evidence="2" type="ORF">PYX00_002792</name>
</gene>
<feature type="region of interest" description="Disordered" evidence="1">
    <location>
        <begin position="31"/>
        <end position="93"/>
    </location>
</feature>
<dbReference type="AlphaFoldDB" id="A0AAW2HXT8"/>